<evidence type="ECO:0000256" key="2">
    <source>
        <dbReference type="SAM" id="Phobius"/>
    </source>
</evidence>
<dbReference type="VEuPathDB" id="VectorBase:HLOH_056389"/>
<name>A0A9J6G163_HAELO</name>
<feature type="region of interest" description="Disordered" evidence="1">
    <location>
        <begin position="114"/>
        <end position="143"/>
    </location>
</feature>
<evidence type="ECO:0000313" key="3">
    <source>
        <dbReference type="EMBL" id="KAH9372158.1"/>
    </source>
</evidence>
<dbReference type="Proteomes" id="UP000821853">
    <property type="component" value="Chromosome 3"/>
</dbReference>
<dbReference type="OrthoDB" id="6489811at2759"/>
<accession>A0A9J6G163</accession>
<evidence type="ECO:0000313" key="4">
    <source>
        <dbReference type="Proteomes" id="UP000821853"/>
    </source>
</evidence>
<keyword evidence="4" id="KW-1185">Reference proteome</keyword>
<feature type="transmembrane region" description="Helical" evidence="2">
    <location>
        <begin position="52"/>
        <end position="69"/>
    </location>
</feature>
<keyword evidence="2" id="KW-0812">Transmembrane</keyword>
<feature type="transmembrane region" description="Helical" evidence="2">
    <location>
        <begin position="15"/>
        <end position="40"/>
    </location>
</feature>
<comment type="caution">
    <text evidence="3">The sequence shown here is derived from an EMBL/GenBank/DDBJ whole genome shotgun (WGS) entry which is preliminary data.</text>
</comment>
<evidence type="ECO:0000256" key="1">
    <source>
        <dbReference type="SAM" id="MobiDB-lite"/>
    </source>
</evidence>
<proteinExistence type="predicted"/>
<dbReference type="EMBL" id="JABSTR010000005">
    <property type="protein sequence ID" value="KAH9372158.1"/>
    <property type="molecule type" value="Genomic_DNA"/>
</dbReference>
<gene>
    <name evidence="3" type="ORF">HPB48_009709</name>
</gene>
<keyword evidence="2" id="KW-0472">Membrane</keyword>
<dbReference type="AlphaFoldDB" id="A0A9J6G163"/>
<feature type="compositionally biased region" description="Low complexity" evidence="1">
    <location>
        <begin position="114"/>
        <end position="138"/>
    </location>
</feature>
<reference evidence="3 4" key="1">
    <citation type="journal article" date="2020" name="Cell">
        <title>Large-Scale Comparative Analyses of Tick Genomes Elucidate Their Genetic Diversity and Vector Capacities.</title>
        <authorList>
            <consortium name="Tick Genome and Microbiome Consortium (TIGMIC)"/>
            <person name="Jia N."/>
            <person name="Wang J."/>
            <person name="Shi W."/>
            <person name="Du L."/>
            <person name="Sun Y."/>
            <person name="Zhan W."/>
            <person name="Jiang J.F."/>
            <person name="Wang Q."/>
            <person name="Zhang B."/>
            <person name="Ji P."/>
            <person name="Bell-Sakyi L."/>
            <person name="Cui X.M."/>
            <person name="Yuan T.T."/>
            <person name="Jiang B.G."/>
            <person name="Yang W.F."/>
            <person name="Lam T.T."/>
            <person name="Chang Q.C."/>
            <person name="Ding S.J."/>
            <person name="Wang X.J."/>
            <person name="Zhu J.G."/>
            <person name="Ruan X.D."/>
            <person name="Zhao L."/>
            <person name="Wei J.T."/>
            <person name="Ye R.Z."/>
            <person name="Que T.C."/>
            <person name="Du C.H."/>
            <person name="Zhou Y.H."/>
            <person name="Cheng J.X."/>
            <person name="Dai P.F."/>
            <person name="Guo W.B."/>
            <person name="Han X.H."/>
            <person name="Huang E.J."/>
            <person name="Li L.F."/>
            <person name="Wei W."/>
            <person name="Gao Y.C."/>
            <person name="Liu J.Z."/>
            <person name="Shao H.Z."/>
            <person name="Wang X."/>
            <person name="Wang C.C."/>
            <person name="Yang T.C."/>
            <person name="Huo Q.B."/>
            <person name="Li W."/>
            <person name="Chen H.Y."/>
            <person name="Chen S.E."/>
            <person name="Zhou L.G."/>
            <person name="Ni X.B."/>
            <person name="Tian J.H."/>
            <person name="Sheng Y."/>
            <person name="Liu T."/>
            <person name="Pan Y.S."/>
            <person name="Xia L.Y."/>
            <person name="Li J."/>
            <person name="Zhao F."/>
            <person name="Cao W.C."/>
        </authorList>
    </citation>
    <scope>NUCLEOTIDE SEQUENCE [LARGE SCALE GENOMIC DNA]</scope>
    <source>
        <strain evidence="3">HaeL-2018</strain>
    </source>
</reference>
<keyword evidence="2" id="KW-1133">Transmembrane helix</keyword>
<organism evidence="3 4">
    <name type="scientific">Haemaphysalis longicornis</name>
    <name type="common">Bush tick</name>
    <dbReference type="NCBI Taxonomy" id="44386"/>
    <lineage>
        <taxon>Eukaryota</taxon>
        <taxon>Metazoa</taxon>
        <taxon>Ecdysozoa</taxon>
        <taxon>Arthropoda</taxon>
        <taxon>Chelicerata</taxon>
        <taxon>Arachnida</taxon>
        <taxon>Acari</taxon>
        <taxon>Parasitiformes</taxon>
        <taxon>Ixodida</taxon>
        <taxon>Ixodoidea</taxon>
        <taxon>Ixodidae</taxon>
        <taxon>Haemaphysalinae</taxon>
        <taxon>Haemaphysalis</taxon>
    </lineage>
</organism>
<protein>
    <submittedName>
        <fullName evidence="3">Uncharacterized protein</fullName>
    </submittedName>
</protein>
<sequence>MACTAQASTVPSNPLYFAIPVTVAASSTLIFPTSSFAVAYLYDHLDVGPWDLIVRGCHYAILFLIGYVLTCGARGCSTADSSAAQGWVGDPFFGKVLCAKLNEPISSARFTCAARSVPSPGSSSARSAQTRSSSAPPSEKVRTGSLGRCCRFWARALAVVWPSKRGGVSKRAARDYFRK</sequence>